<dbReference type="EMBL" id="JARYMX010000008">
    <property type="protein sequence ID" value="KAJ9539330.1"/>
    <property type="molecule type" value="Genomic_DNA"/>
</dbReference>
<evidence type="ECO:0000256" key="1">
    <source>
        <dbReference type="SAM" id="MobiDB-lite"/>
    </source>
</evidence>
<dbReference type="AlphaFoldDB" id="A0AA38W5C6"/>
<dbReference type="InterPro" id="IPR004242">
    <property type="entry name" value="Transposase_21"/>
</dbReference>
<gene>
    <name evidence="3" type="ORF">OSB04_032063</name>
</gene>
<feature type="compositionally biased region" description="Acidic residues" evidence="1">
    <location>
        <begin position="714"/>
        <end position="744"/>
    </location>
</feature>
<dbReference type="Pfam" id="PF13960">
    <property type="entry name" value="DUF4218"/>
    <property type="match status" value="1"/>
</dbReference>
<sequence>MCLKDQYVQLALVIPGRKSPGQNLDVFLRPLIDDLKMLYTEGVLTYDAYRKNNFEMRAILLWTVSDFPAYAMLSGWSTHGKLACPYCMGTVDSFQLKNGGKPCWFDCHRRWLPETHPFRRDRTGFRVGARVSLGPPPILTGEEIWEQVRHLPTVYEGEPFRSSKRKISGFGTHHNWVKRSIFWELPYWKTLLIRHNLDVMHIEKNVFENLFNTLMDTPKTKDNINIAIDESCTLTKKQVKLVCSWFKTLKFPDGYASNIGGCVNLEDSSFYSFKSHDCHVFMQRLLPIALRGMIPTPTWDAITKLCTFFRAICSRVLHIEDLVPLRTSVIQTICKLEKIFPPGFFDSMEHLVIHLAEEAIIGGPVQYRWMYLYERKLGSLKRTIRNKARVEGSIVESYLVNELSTYCSLYFDPQIETRHNRESRNFSPDIPSYSGTGDQLSIFKVPSRPLFEKRGKQIILNDHEMHKIHTYILFNCEEVHPFHTVFDECVRRTSPNIDDVELEKLREEMFSSWFEHHVQMSPDSSEQLKSLARKPGRFALSHPGYFVNGYKFHTVTHGAGRVTHNSGVCVRGSSYGESDESDYYGMLDDVLEVEYYGVGRSIVALFKCIWFDTPSGLRADDSYILASQAEQVYYTSYPSMTNDLKDWWAVVKTKPRGIYEVSKTVNDVEVGENMEGEQFYQMSERVTHTPSVGLNNDLDFVNLVTGKVILVDAPNDDDHDDANEDSEEEAEFEDVDDDSDDENEPILSNHSSDERCHHTVIVARVRGKWVGVGVGMGLSWAWQRADDYDEFRGVTPPSVGHDIDIDIAIDEDEMTGEVQPSSASVLRTRGPNRSIGVPRNPSLRETLVISASGRFENIKAKAAMFTIFKANFRGPWTSWVKVPQGERDCMFKMFQARFQWHANQDTEVYLIWTSVMQNRHRE</sequence>
<dbReference type="PANTHER" id="PTHR48258:SF4">
    <property type="entry name" value="DUF4216 DOMAIN-CONTAINING PROTEIN"/>
    <property type="match status" value="1"/>
</dbReference>
<protein>
    <recommendedName>
        <fullName evidence="2">DUF4218 domain-containing protein</fullName>
    </recommendedName>
</protein>
<dbReference type="Pfam" id="PF02992">
    <property type="entry name" value="Transposase_21"/>
    <property type="match status" value="1"/>
</dbReference>
<accession>A0AA38W5C6</accession>
<dbReference type="Proteomes" id="UP001172457">
    <property type="component" value="Chromosome 8"/>
</dbReference>
<comment type="caution">
    <text evidence="3">The sequence shown here is derived from an EMBL/GenBank/DDBJ whole genome shotgun (WGS) entry which is preliminary data.</text>
</comment>
<dbReference type="InterPro" id="IPR025452">
    <property type="entry name" value="DUF4218"/>
</dbReference>
<feature type="domain" description="DUF4218" evidence="2">
    <location>
        <begin position="312"/>
        <end position="425"/>
    </location>
</feature>
<evidence type="ECO:0000313" key="4">
    <source>
        <dbReference type="Proteomes" id="UP001172457"/>
    </source>
</evidence>
<organism evidence="3 4">
    <name type="scientific">Centaurea solstitialis</name>
    <name type="common">yellow star-thistle</name>
    <dbReference type="NCBI Taxonomy" id="347529"/>
    <lineage>
        <taxon>Eukaryota</taxon>
        <taxon>Viridiplantae</taxon>
        <taxon>Streptophyta</taxon>
        <taxon>Embryophyta</taxon>
        <taxon>Tracheophyta</taxon>
        <taxon>Spermatophyta</taxon>
        <taxon>Magnoliopsida</taxon>
        <taxon>eudicotyledons</taxon>
        <taxon>Gunneridae</taxon>
        <taxon>Pentapetalae</taxon>
        <taxon>asterids</taxon>
        <taxon>campanulids</taxon>
        <taxon>Asterales</taxon>
        <taxon>Asteraceae</taxon>
        <taxon>Carduoideae</taxon>
        <taxon>Cardueae</taxon>
        <taxon>Centaureinae</taxon>
        <taxon>Centaurea</taxon>
    </lineage>
</organism>
<dbReference type="PANTHER" id="PTHR48258">
    <property type="entry name" value="DUF4218 DOMAIN-CONTAINING PROTEIN-RELATED"/>
    <property type="match status" value="1"/>
</dbReference>
<proteinExistence type="predicted"/>
<reference evidence="3" key="1">
    <citation type="submission" date="2023-03" db="EMBL/GenBank/DDBJ databases">
        <title>Chromosome-scale reference genome and RAD-based genetic map of yellow starthistle (Centaurea solstitialis) reveal putative structural variation and QTLs associated with invader traits.</title>
        <authorList>
            <person name="Reatini B."/>
            <person name="Cang F.A."/>
            <person name="Jiang Q."/>
            <person name="Mckibben M.T.W."/>
            <person name="Barker M.S."/>
            <person name="Rieseberg L.H."/>
            <person name="Dlugosch K.M."/>
        </authorList>
    </citation>
    <scope>NUCLEOTIDE SEQUENCE</scope>
    <source>
        <strain evidence="3">CAN-66</strain>
        <tissue evidence="3">Leaf</tissue>
    </source>
</reference>
<feature type="region of interest" description="Disordered" evidence="1">
    <location>
        <begin position="712"/>
        <end position="752"/>
    </location>
</feature>
<evidence type="ECO:0000313" key="3">
    <source>
        <dbReference type="EMBL" id="KAJ9539330.1"/>
    </source>
</evidence>
<evidence type="ECO:0000259" key="2">
    <source>
        <dbReference type="Pfam" id="PF13960"/>
    </source>
</evidence>
<name>A0AA38W5C6_9ASTR</name>
<keyword evidence="4" id="KW-1185">Reference proteome</keyword>